<dbReference type="PANTHER" id="PTHR36179">
    <property type="entry name" value="LUD_DOM DOMAIN-CONTAINING PROTEIN"/>
    <property type="match status" value="1"/>
</dbReference>
<evidence type="ECO:0000313" key="3">
    <source>
        <dbReference type="Proteomes" id="UP001056429"/>
    </source>
</evidence>
<gene>
    <name evidence="2" type="ORF">KDK92_14980</name>
</gene>
<dbReference type="InterPro" id="IPR037171">
    <property type="entry name" value="NagB/RpiA_transferase-like"/>
</dbReference>
<dbReference type="AlphaFoldDB" id="A0A9J6P2P4"/>
<dbReference type="EMBL" id="JAGSOJ010000003">
    <property type="protein sequence ID" value="MCM1991034.1"/>
    <property type="molecule type" value="Genomic_DNA"/>
</dbReference>
<evidence type="ECO:0000259" key="1">
    <source>
        <dbReference type="Pfam" id="PF02589"/>
    </source>
</evidence>
<dbReference type="Gene3D" id="3.40.50.10420">
    <property type="entry name" value="NagB/RpiA/CoA transferase-like"/>
    <property type="match status" value="1"/>
</dbReference>
<name>A0A9J6P2P4_9CLOT</name>
<dbReference type="SUPFAM" id="SSF100950">
    <property type="entry name" value="NagB/RpiA/CoA transferase-like"/>
    <property type="match status" value="1"/>
</dbReference>
<proteinExistence type="predicted"/>
<reference evidence="2" key="1">
    <citation type="journal article" date="2021" name="mSystems">
        <title>Bacteria and Archaea Synergistically Convert Glycine Betaine to Biogenic Methane in the Formosa Cold Seep of the South China Sea.</title>
        <authorList>
            <person name="Li L."/>
            <person name="Zhang W."/>
            <person name="Zhang S."/>
            <person name="Song L."/>
            <person name="Sun Q."/>
            <person name="Zhang H."/>
            <person name="Xiang H."/>
            <person name="Dong X."/>
        </authorList>
    </citation>
    <scope>NUCLEOTIDE SEQUENCE</scope>
    <source>
        <strain evidence="2">ZWT</strain>
    </source>
</reference>
<feature type="domain" description="LUD" evidence="1">
    <location>
        <begin position="13"/>
        <end position="206"/>
    </location>
</feature>
<dbReference type="PIRSF" id="PIRSF020269">
    <property type="entry name" value="DUF1121"/>
    <property type="match status" value="1"/>
</dbReference>
<dbReference type="InterPro" id="IPR003741">
    <property type="entry name" value="LUD_dom"/>
</dbReference>
<keyword evidence="3" id="KW-1185">Reference proteome</keyword>
<dbReference type="Proteomes" id="UP001056429">
    <property type="component" value="Unassembled WGS sequence"/>
</dbReference>
<protein>
    <submittedName>
        <fullName evidence="2">Lactate utilization protein</fullName>
    </submittedName>
</protein>
<organism evidence="2 3">
    <name type="scientific">Oceanirhabdus seepicola</name>
    <dbReference type="NCBI Taxonomy" id="2828781"/>
    <lineage>
        <taxon>Bacteria</taxon>
        <taxon>Bacillati</taxon>
        <taxon>Bacillota</taxon>
        <taxon>Clostridia</taxon>
        <taxon>Eubacteriales</taxon>
        <taxon>Clostridiaceae</taxon>
        <taxon>Oceanirhabdus</taxon>
    </lineage>
</organism>
<accession>A0A9J6P2P4</accession>
<evidence type="ECO:0000313" key="2">
    <source>
        <dbReference type="EMBL" id="MCM1991034.1"/>
    </source>
</evidence>
<sequence>MDTNVKYVRKKKIERTVEKLKKNNMNAEVFNTQEELLDRIKSMLRADMKVTVGGSMTLFECGLIELLRESNINFLDRYKEGLTSDEVREIYIGAFNSDMYFTSSNAITEDGYLFNVDGRGNRVAAITYGPKKVIVIVGANKIVRDVNEAIQRNKEIAAPANAKRLNRKTPCAISGICQECSSSERICCSYVLTKRQLEKDRVNIFILEENLGY</sequence>
<reference evidence="2" key="2">
    <citation type="submission" date="2021-04" db="EMBL/GenBank/DDBJ databases">
        <authorList>
            <person name="Dong X."/>
        </authorList>
    </citation>
    <scope>NUCLEOTIDE SEQUENCE</scope>
    <source>
        <strain evidence="2">ZWT</strain>
    </source>
</reference>
<dbReference type="PANTHER" id="PTHR36179:SF2">
    <property type="entry name" value="LUD DOMAIN-CONTAINING PROTEIN"/>
    <property type="match status" value="1"/>
</dbReference>
<comment type="caution">
    <text evidence="2">The sequence shown here is derived from an EMBL/GenBank/DDBJ whole genome shotgun (WGS) entry which is preliminary data.</text>
</comment>
<dbReference type="InterPro" id="IPR009501">
    <property type="entry name" value="UCP020269"/>
</dbReference>
<dbReference type="InterPro" id="IPR024185">
    <property type="entry name" value="FTHF_cligase-like_sf"/>
</dbReference>
<dbReference type="RefSeq" id="WP_250860141.1">
    <property type="nucleotide sequence ID" value="NZ_JAGSOJ010000003.1"/>
</dbReference>
<dbReference type="Pfam" id="PF02589">
    <property type="entry name" value="LUD_dom"/>
    <property type="match status" value="1"/>
</dbReference>